<dbReference type="Proteomes" id="UP000230154">
    <property type="component" value="Unassembled WGS sequence"/>
</dbReference>
<evidence type="ECO:0008006" key="4">
    <source>
        <dbReference type="Google" id="ProtNLM"/>
    </source>
</evidence>
<protein>
    <recommendedName>
        <fullName evidence="4">PPM-type phosphatase domain-containing protein</fullName>
    </recommendedName>
</protein>
<reference evidence="3" key="1">
    <citation type="submission" date="2017-09" db="EMBL/GenBank/DDBJ databases">
        <title>Depth-based differentiation of microbial function through sediment-hosted aquifers and enrichment of novel symbionts in the deep terrestrial subsurface.</title>
        <authorList>
            <person name="Probst A.J."/>
            <person name="Ladd B."/>
            <person name="Jarett J.K."/>
            <person name="Geller-Mcgrath D.E."/>
            <person name="Sieber C.M.K."/>
            <person name="Emerson J.B."/>
            <person name="Anantharaman K."/>
            <person name="Thomas B.C."/>
            <person name="Malmstrom R."/>
            <person name="Stieglmeier M."/>
            <person name="Klingl A."/>
            <person name="Woyke T."/>
            <person name="Ryan C.M."/>
            <person name="Banfield J.F."/>
        </authorList>
    </citation>
    <scope>NUCLEOTIDE SEQUENCE [LARGE SCALE GENOMIC DNA]</scope>
</reference>
<proteinExistence type="predicted"/>
<keyword evidence="1" id="KW-1133">Transmembrane helix</keyword>
<dbReference type="SUPFAM" id="SSF101898">
    <property type="entry name" value="NHL repeat"/>
    <property type="match status" value="1"/>
</dbReference>
<dbReference type="AlphaFoldDB" id="A0A2H0TRD4"/>
<sequence>MSDSFELFEFFVEGRGRKGSHVLLHISEPSPGEESRGHFLAVCEIEQPSIQQVEHLQKMIDDIEFGYYDAVEEDSILAFERRLEFMNRRSRDILGESRSRVHCFLAVVRDDKILFAVHGAPFAHVLYKGKQHWKDINIAEQSEATPPLLFSSVTEGSLATDDFLFVSSAHVEDYVEISQLQKLLESRPVADVAAYVQKTLESLKDSHSYGGFILHKYVKRVSAKTPMPYRGTDHGSHRSIQELRETQSTTDETLSPPVFKGVHAAFFRLFAKPRTHVKGHRRTSRSVKKGESGSEQLLVIIGRAIVVGLLGLYQLVKAIFIAVAHTVKLLFLLITNHGKQREMVIDSLRSSLHSARKYIFGLPLLSKVLFLSAIILAFVFVFSIVTTRVQEKRVAEVKQYEQLIQAIREKTDAAQASLIYADDERALMLLQEAKLLVEKLPEGSSSNMDNENELTENIDSVLGELRKMDMVDVTRVANIAESFPSAITKSLEIIDGKLIAFSPGDEQLYSVEISTGRVDAHPHGTIPNLSFSFTPKEEDRVIFLTASGNAAAYDPLSRGIIAKEISYPISDVRPAGAVVYNTRLYVLDRLSGQIYRHSPTQTGFDRGGTWLKEATDFADALGLAIDGDIFVLGANDVRKFTKGVAQPFSLSGLDPELDHPSSIWTYSDVASIYILEAANRRLIVLDKTGKLVRQYTSLEWTSPTGLAIDTQHGIAYILDSNNVYSLRLQ</sequence>
<keyword evidence="1" id="KW-0812">Transmembrane</keyword>
<dbReference type="Gene3D" id="2.120.10.30">
    <property type="entry name" value="TolB, C-terminal domain"/>
    <property type="match status" value="1"/>
</dbReference>
<dbReference type="InterPro" id="IPR011042">
    <property type="entry name" value="6-blade_b-propeller_TolB-like"/>
</dbReference>
<keyword evidence="1" id="KW-0472">Membrane</keyword>
<feature type="transmembrane region" description="Helical" evidence="1">
    <location>
        <begin position="358"/>
        <end position="385"/>
    </location>
</feature>
<name>A0A2H0TRD4_9BACT</name>
<gene>
    <name evidence="2" type="ORF">COU35_00885</name>
</gene>
<evidence type="ECO:0000256" key="1">
    <source>
        <dbReference type="SAM" id="Phobius"/>
    </source>
</evidence>
<evidence type="ECO:0000313" key="3">
    <source>
        <dbReference type="Proteomes" id="UP000230154"/>
    </source>
</evidence>
<feature type="transmembrane region" description="Helical" evidence="1">
    <location>
        <begin position="319"/>
        <end position="337"/>
    </location>
</feature>
<accession>A0A2H0TRD4</accession>
<organism evidence="2 3">
    <name type="scientific">Candidatus Magasanikbacteria bacterium CG10_big_fil_rev_8_21_14_0_10_47_10</name>
    <dbReference type="NCBI Taxonomy" id="1974652"/>
    <lineage>
        <taxon>Bacteria</taxon>
        <taxon>Candidatus Magasanikiibacteriota</taxon>
    </lineage>
</organism>
<evidence type="ECO:0000313" key="2">
    <source>
        <dbReference type="EMBL" id="PIR74711.1"/>
    </source>
</evidence>
<dbReference type="EMBL" id="PFCB01000009">
    <property type="protein sequence ID" value="PIR74711.1"/>
    <property type="molecule type" value="Genomic_DNA"/>
</dbReference>
<comment type="caution">
    <text evidence="2">The sequence shown here is derived from an EMBL/GenBank/DDBJ whole genome shotgun (WGS) entry which is preliminary data.</text>
</comment>